<feature type="domain" description="RNA polymerase sigma-70 region 2" evidence="6">
    <location>
        <begin position="36"/>
        <end position="101"/>
    </location>
</feature>
<dbReference type="NCBIfam" id="TIGR02937">
    <property type="entry name" value="sigma70-ECF"/>
    <property type="match status" value="1"/>
</dbReference>
<proteinExistence type="inferred from homology"/>
<comment type="caution">
    <text evidence="8">The sequence shown here is derived from an EMBL/GenBank/DDBJ whole genome shotgun (WGS) entry which is preliminary data.</text>
</comment>
<evidence type="ECO:0000313" key="8">
    <source>
        <dbReference type="EMBL" id="MBR0672900.1"/>
    </source>
</evidence>
<evidence type="ECO:0000259" key="7">
    <source>
        <dbReference type="Pfam" id="PF08281"/>
    </source>
</evidence>
<reference evidence="8" key="1">
    <citation type="submission" date="2020-01" db="EMBL/GenBank/DDBJ databases">
        <authorList>
            <person name="Rat A."/>
        </authorList>
    </citation>
    <scope>NUCLEOTIDE SEQUENCE</scope>
    <source>
        <strain evidence="8">LMG 31231</strain>
    </source>
</reference>
<dbReference type="InterPro" id="IPR007627">
    <property type="entry name" value="RNA_pol_sigma70_r2"/>
</dbReference>
<dbReference type="InterPro" id="IPR013249">
    <property type="entry name" value="RNA_pol_sigma70_r4_t2"/>
</dbReference>
<sequence length="196" mass="21791">MDPAGLPIRSGEAAATEWEGLMAAAQQGDGLAYDRLLRAVMPFLRAIARRRFPNRADAEDAVQDTLMTLHALRHAYDPSRPLRPWLAALCERRCIDRMRWHHRHARGETALHDSVQAIAAPGMESAGERAILRQEIQARVAALPRAQRVALLLTKLEELPLVEASARSGMPVGALKIAVFRGIRSLRRQFLLTRAA</sequence>
<dbReference type="GO" id="GO:0006352">
    <property type="term" value="P:DNA-templated transcription initiation"/>
    <property type="evidence" value="ECO:0007669"/>
    <property type="project" value="InterPro"/>
</dbReference>
<keyword evidence="3" id="KW-0731">Sigma factor</keyword>
<organism evidence="8 9">
    <name type="scientific">Neoroseomonas soli</name>
    <dbReference type="NCBI Taxonomy" id="1081025"/>
    <lineage>
        <taxon>Bacteria</taxon>
        <taxon>Pseudomonadati</taxon>
        <taxon>Pseudomonadota</taxon>
        <taxon>Alphaproteobacteria</taxon>
        <taxon>Acetobacterales</taxon>
        <taxon>Acetobacteraceae</taxon>
        <taxon>Neoroseomonas</taxon>
    </lineage>
</organism>
<dbReference type="GO" id="GO:0016987">
    <property type="term" value="F:sigma factor activity"/>
    <property type="evidence" value="ECO:0007669"/>
    <property type="project" value="UniProtKB-KW"/>
</dbReference>
<name>A0A9X9X0H1_9PROT</name>
<evidence type="ECO:0000259" key="6">
    <source>
        <dbReference type="Pfam" id="PF04542"/>
    </source>
</evidence>
<keyword evidence="5" id="KW-0804">Transcription</keyword>
<accession>A0A9X9X0H1</accession>
<dbReference type="GO" id="GO:0003677">
    <property type="term" value="F:DNA binding"/>
    <property type="evidence" value="ECO:0007669"/>
    <property type="project" value="UniProtKB-KW"/>
</dbReference>
<evidence type="ECO:0000313" key="9">
    <source>
        <dbReference type="Proteomes" id="UP001138751"/>
    </source>
</evidence>
<dbReference type="InterPro" id="IPR013324">
    <property type="entry name" value="RNA_pol_sigma_r3/r4-like"/>
</dbReference>
<dbReference type="Pfam" id="PF04542">
    <property type="entry name" value="Sigma70_r2"/>
    <property type="match status" value="1"/>
</dbReference>
<evidence type="ECO:0000256" key="5">
    <source>
        <dbReference type="ARBA" id="ARBA00023163"/>
    </source>
</evidence>
<dbReference type="InterPro" id="IPR013325">
    <property type="entry name" value="RNA_pol_sigma_r2"/>
</dbReference>
<gene>
    <name evidence="8" type="ORF">GXW76_17095</name>
</gene>
<keyword evidence="9" id="KW-1185">Reference proteome</keyword>
<evidence type="ECO:0000256" key="4">
    <source>
        <dbReference type="ARBA" id="ARBA00023125"/>
    </source>
</evidence>
<dbReference type="Pfam" id="PF08281">
    <property type="entry name" value="Sigma70_r4_2"/>
    <property type="match status" value="1"/>
</dbReference>
<reference evidence="8" key="2">
    <citation type="journal article" date="2021" name="Syst. Appl. Microbiol.">
        <title>Roseomonas hellenica sp. nov., isolated from roots of wild-growing Alkanna tinctoria.</title>
        <authorList>
            <person name="Rat A."/>
            <person name="Naranjo H.D."/>
            <person name="Lebbe L."/>
            <person name="Cnockaert M."/>
            <person name="Krigas N."/>
            <person name="Grigoriadou K."/>
            <person name="Maloupa E."/>
            <person name="Willems A."/>
        </authorList>
    </citation>
    <scope>NUCLEOTIDE SEQUENCE</scope>
    <source>
        <strain evidence="8">LMG 31231</strain>
    </source>
</reference>
<dbReference type="PANTHER" id="PTHR43133">
    <property type="entry name" value="RNA POLYMERASE ECF-TYPE SIGMA FACTO"/>
    <property type="match status" value="1"/>
</dbReference>
<dbReference type="AlphaFoldDB" id="A0A9X9X0H1"/>
<dbReference type="Gene3D" id="1.10.1740.10">
    <property type="match status" value="1"/>
</dbReference>
<feature type="domain" description="RNA polymerase sigma factor 70 region 4 type 2" evidence="7">
    <location>
        <begin position="133"/>
        <end position="186"/>
    </location>
</feature>
<dbReference type="SUPFAM" id="SSF88946">
    <property type="entry name" value="Sigma2 domain of RNA polymerase sigma factors"/>
    <property type="match status" value="1"/>
</dbReference>
<dbReference type="Gene3D" id="1.10.10.10">
    <property type="entry name" value="Winged helix-like DNA-binding domain superfamily/Winged helix DNA-binding domain"/>
    <property type="match status" value="1"/>
</dbReference>
<dbReference type="InterPro" id="IPR036388">
    <property type="entry name" value="WH-like_DNA-bd_sf"/>
</dbReference>
<dbReference type="InterPro" id="IPR039425">
    <property type="entry name" value="RNA_pol_sigma-70-like"/>
</dbReference>
<evidence type="ECO:0000256" key="1">
    <source>
        <dbReference type="ARBA" id="ARBA00010641"/>
    </source>
</evidence>
<keyword evidence="2" id="KW-0805">Transcription regulation</keyword>
<dbReference type="InterPro" id="IPR014284">
    <property type="entry name" value="RNA_pol_sigma-70_dom"/>
</dbReference>
<dbReference type="PANTHER" id="PTHR43133:SF58">
    <property type="entry name" value="ECF RNA POLYMERASE SIGMA FACTOR SIGD"/>
    <property type="match status" value="1"/>
</dbReference>
<dbReference type="Proteomes" id="UP001138751">
    <property type="component" value="Unassembled WGS sequence"/>
</dbReference>
<dbReference type="SUPFAM" id="SSF88659">
    <property type="entry name" value="Sigma3 and sigma4 domains of RNA polymerase sigma factors"/>
    <property type="match status" value="1"/>
</dbReference>
<evidence type="ECO:0000256" key="2">
    <source>
        <dbReference type="ARBA" id="ARBA00023015"/>
    </source>
</evidence>
<evidence type="ECO:0000256" key="3">
    <source>
        <dbReference type="ARBA" id="ARBA00023082"/>
    </source>
</evidence>
<dbReference type="EMBL" id="JAAEDM010000053">
    <property type="protein sequence ID" value="MBR0672900.1"/>
    <property type="molecule type" value="Genomic_DNA"/>
</dbReference>
<comment type="similarity">
    <text evidence="1">Belongs to the sigma-70 factor family. ECF subfamily.</text>
</comment>
<keyword evidence="4" id="KW-0238">DNA-binding</keyword>
<protein>
    <submittedName>
        <fullName evidence="8">Sigma-70 family RNA polymerase sigma factor</fullName>
    </submittedName>
</protein>